<dbReference type="Proteomes" id="UP000237105">
    <property type="component" value="Unassembled WGS sequence"/>
</dbReference>
<accession>A0A2P5A946</accession>
<proteinExistence type="predicted"/>
<evidence type="ECO:0000256" key="1">
    <source>
        <dbReference type="SAM" id="MobiDB-lite"/>
    </source>
</evidence>
<comment type="caution">
    <text evidence="2">The sequence shown here is derived from an EMBL/GenBank/DDBJ whole genome shotgun (WGS) entry which is preliminary data.</text>
</comment>
<gene>
    <name evidence="2" type="ORF">PanWU01x14_356040</name>
</gene>
<keyword evidence="3" id="KW-1185">Reference proteome</keyword>
<protein>
    <submittedName>
        <fullName evidence="2">Uncharacterized protein</fullName>
    </submittedName>
</protein>
<name>A0A2P5A946_PARAD</name>
<evidence type="ECO:0000313" key="3">
    <source>
        <dbReference type="Proteomes" id="UP000237105"/>
    </source>
</evidence>
<dbReference type="AlphaFoldDB" id="A0A2P5A946"/>
<organism evidence="2 3">
    <name type="scientific">Parasponia andersonii</name>
    <name type="common">Sponia andersonii</name>
    <dbReference type="NCBI Taxonomy" id="3476"/>
    <lineage>
        <taxon>Eukaryota</taxon>
        <taxon>Viridiplantae</taxon>
        <taxon>Streptophyta</taxon>
        <taxon>Embryophyta</taxon>
        <taxon>Tracheophyta</taxon>
        <taxon>Spermatophyta</taxon>
        <taxon>Magnoliopsida</taxon>
        <taxon>eudicotyledons</taxon>
        <taxon>Gunneridae</taxon>
        <taxon>Pentapetalae</taxon>
        <taxon>rosids</taxon>
        <taxon>fabids</taxon>
        <taxon>Rosales</taxon>
        <taxon>Cannabaceae</taxon>
        <taxon>Parasponia</taxon>
    </lineage>
</organism>
<sequence length="171" mass="19451">MNEYRVKESWTKLFSLVASTVTSLFKCVMSLAYVKSANHVVLHIDGEKFLLYDLEMERTKNMGRISGSLRSFETCVCVRNLVGFGVGDSNDTGNAKAKRNKKKKEKRNEKKKEKQQSSEKNQDDFLSKGFKLVLSMELGAQKGMPEVYFNRVRIPSYMVCIAGFLPGFLLI</sequence>
<evidence type="ECO:0000313" key="2">
    <source>
        <dbReference type="EMBL" id="PON33060.1"/>
    </source>
</evidence>
<feature type="region of interest" description="Disordered" evidence="1">
    <location>
        <begin position="92"/>
        <end position="123"/>
    </location>
</feature>
<feature type="compositionally biased region" description="Basic residues" evidence="1">
    <location>
        <begin position="96"/>
        <end position="105"/>
    </location>
</feature>
<dbReference type="EMBL" id="JXTB01000760">
    <property type="protein sequence ID" value="PON33060.1"/>
    <property type="molecule type" value="Genomic_DNA"/>
</dbReference>
<dbReference type="OrthoDB" id="1867629at2759"/>
<feature type="compositionally biased region" description="Basic and acidic residues" evidence="1">
    <location>
        <begin position="106"/>
        <end position="123"/>
    </location>
</feature>
<reference evidence="3" key="1">
    <citation type="submission" date="2016-06" db="EMBL/GenBank/DDBJ databases">
        <title>Parallel loss of symbiosis genes in relatives of nitrogen-fixing non-legume Parasponia.</title>
        <authorList>
            <person name="Van Velzen R."/>
            <person name="Holmer R."/>
            <person name="Bu F."/>
            <person name="Rutten L."/>
            <person name="Van Zeijl A."/>
            <person name="Liu W."/>
            <person name="Santuari L."/>
            <person name="Cao Q."/>
            <person name="Sharma T."/>
            <person name="Shen D."/>
            <person name="Roswanjaya Y."/>
            <person name="Wardhani T."/>
            <person name="Kalhor M.S."/>
            <person name="Jansen J."/>
            <person name="Van den Hoogen J."/>
            <person name="Gungor B."/>
            <person name="Hartog M."/>
            <person name="Hontelez J."/>
            <person name="Verver J."/>
            <person name="Yang W.-C."/>
            <person name="Schijlen E."/>
            <person name="Repin R."/>
            <person name="Schilthuizen M."/>
            <person name="Schranz E."/>
            <person name="Heidstra R."/>
            <person name="Miyata K."/>
            <person name="Fedorova E."/>
            <person name="Kohlen W."/>
            <person name="Bisseling T."/>
            <person name="Smit S."/>
            <person name="Geurts R."/>
        </authorList>
    </citation>
    <scope>NUCLEOTIDE SEQUENCE [LARGE SCALE GENOMIC DNA]</scope>
    <source>
        <strain evidence="3">cv. WU1-14</strain>
    </source>
</reference>